<evidence type="ECO:0000256" key="2">
    <source>
        <dbReference type="ARBA" id="ARBA00008108"/>
    </source>
</evidence>
<keyword evidence="3 8" id="KW-0812">Transmembrane</keyword>
<keyword evidence="9" id="KW-1185">Reference proteome</keyword>
<organism evidence="8 9">
    <name type="scientific">Lates japonicus</name>
    <name type="common">Japanese lates</name>
    <dbReference type="NCBI Taxonomy" id="270547"/>
    <lineage>
        <taxon>Eukaryota</taxon>
        <taxon>Metazoa</taxon>
        <taxon>Chordata</taxon>
        <taxon>Craniata</taxon>
        <taxon>Vertebrata</taxon>
        <taxon>Euteleostomi</taxon>
        <taxon>Actinopterygii</taxon>
        <taxon>Neopterygii</taxon>
        <taxon>Teleostei</taxon>
        <taxon>Neoteleostei</taxon>
        <taxon>Acanthomorphata</taxon>
        <taxon>Carangaria</taxon>
        <taxon>Carangaria incertae sedis</taxon>
        <taxon>Centropomidae</taxon>
        <taxon>Lates</taxon>
    </lineage>
</organism>
<keyword evidence="5" id="KW-0175">Coiled coil</keyword>
<name>A0AAD3M7B8_LATJO</name>
<evidence type="ECO:0000256" key="1">
    <source>
        <dbReference type="ARBA" id="ARBA00004370"/>
    </source>
</evidence>
<comment type="similarity">
    <text evidence="2">Belongs to the TEX28 family.</text>
</comment>
<dbReference type="PANTHER" id="PTHR17613">
    <property type="entry name" value="CEREBRAL PROTEIN-11-RELATED"/>
    <property type="match status" value="1"/>
</dbReference>
<dbReference type="GO" id="GO:0016020">
    <property type="term" value="C:membrane"/>
    <property type="evidence" value="ECO:0007669"/>
    <property type="project" value="UniProtKB-SubCell"/>
</dbReference>
<evidence type="ECO:0000256" key="7">
    <source>
        <dbReference type="SAM" id="MobiDB-lite"/>
    </source>
</evidence>
<evidence type="ECO:0000256" key="6">
    <source>
        <dbReference type="ARBA" id="ARBA00023136"/>
    </source>
</evidence>
<dbReference type="Pfam" id="PF10267">
    <property type="entry name" value="Tmemb_cc2"/>
    <property type="match status" value="1"/>
</dbReference>
<comment type="subcellular location">
    <subcellularLocation>
        <location evidence="1">Membrane</location>
    </subcellularLocation>
</comment>
<dbReference type="InterPro" id="IPR019394">
    <property type="entry name" value="TEX28/TMCC"/>
</dbReference>
<dbReference type="AlphaFoldDB" id="A0AAD3M7B8"/>
<gene>
    <name evidence="8" type="ORF">AKAME5_000227800</name>
</gene>
<sequence length="69" mass="8080">MSEYLKLVNNADKQQVSRIHESLRRRTQKSAQSIARLQRLEQYRRMKGKRDSSKHSHKDVSGQESGTPQ</sequence>
<evidence type="ECO:0000256" key="3">
    <source>
        <dbReference type="ARBA" id="ARBA00022692"/>
    </source>
</evidence>
<keyword evidence="4" id="KW-1133">Transmembrane helix</keyword>
<proteinExistence type="inferred from homology"/>
<dbReference type="GO" id="GO:0012505">
    <property type="term" value="C:endomembrane system"/>
    <property type="evidence" value="ECO:0007669"/>
    <property type="project" value="TreeGrafter"/>
</dbReference>
<evidence type="ECO:0000313" key="9">
    <source>
        <dbReference type="Proteomes" id="UP001279410"/>
    </source>
</evidence>
<evidence type="ECO:0000313" key="8">
    <source>
        <dbReference type="EMBL" id="GLD48274.1"/>
    </source>
</evidence>
<reference evidence="8" key="1">
    <citation type="submission" date="2022-08" db="EMBL/GenBank/DDBJ databases">
        <title>Genome sequencing of akame (Lates japonicus).</title>
        <authorList>
            <person name="Hashiguchi Y."/>
            <person name="Takahashi H."/>
        </authorList>
    </citation>
    <scope>NUCLEOTIDE SEQUENCE</scope>
    <source>
        <strain evidence="8">Kochi</strain>
    </source>
</reference>
<feature type="compositionally biased region" description="Basic and acidic residues" evidence="7">
    <location>
        <begin position="38"/>
        <end position="61"/>
    </location>
</feature>
<evidence type="ECO:0000256" key="5">
    <source>
        <dbReference type="ARBA" id="ARBA00023054"/>
    </source>
</evidence>
<feature type="region of interest" description="Disordered" evidence="7">
    <location>
        <begin position="1"/>
        <end position="69"/>
    </location>
</feature>
<protein>
    <submittedName>
        <fullName evidence="8">Transmembrane and coiled-coil domains protein 3</fullName>
    </submittedName>
</protein>
<accession>A0AAD3M7B8</accession>
<dbReference type="PANTHER" id="PTHR17613:SF8">
    <property type="entry name" value="TRANSMEMBRANE AND COILED-COIL DOMAIN PROTEIN 3"/>
    <property type="match status" value="1"/>
</dbReference>
<dbReference type="Proteomes" id="UP001279410">
    <property type="component" value="Unassembled WGS sequence"/>
</dbReference>
<comment type="caution">
    <text evidence="8">The sequence shown here is derived from an EMBL/GenBank/DDBJ whole genome shotgun (WGS) entry which is preliminary data.</text>
</comment>
<keyword evidence="6" id="KW-0472">Membrane</keyword>
<evidence type="ECO:0000256" key="4">
    <source>
        <dbReference type="ARBA" id="ARBA00022989"/>
    </source>
</evidence>
<dbReference type="EMBL" id="BRZM01000005">
    <property type="protein sequence ID" value="GLD48274.1"/>
    <property type="molecule type" value="Genomic_DNA"/>
</dbReference>